<dbReference type="PRINTS" id="PR00081">
    <property type="entry name" value="GDHRDH"/>
</dbReference>
<name>A0ABU7S6W5_9ACTN</name>
<dbReference type="InterPro" id="IPR020904">
    <property type="entry name" value="Sc_DH/Rdtase_CS"/>
</dbReference>
<protein>
    <submittedName>
        <fullName evidence="3">SDR family oxidoreductase</fullName>
        <ecNumber evidence="3">1.-.-.-</ecNumber>
    </submittedName>
</protein>
<dbReference type="CDD" id="cd05233">
    <property type="entry name" value="SDR_c"/>
    <property type="match status" value="1"/>
</dbReference>
<dbReference type="InterPro" id="IPR036291">
    <property type="entry name" value="NAD(P)-bd_dom_sf"/>
</dbReference>
<accession>A0ABU7S6W5</accession>
<dbReference type="InterPro" id="IPR002347">
    <property type="entry name" value="SDR_fam"/>
</dbReference>
<comment type="caution">
    <text evidence="3">The sequence shown here is derived from an EMBL/GenBank/DDBJ whole genome shotgun (WGS) entry which is preliminary data.</text>
</comment>
<dbReference type="Gene3D" id="3.40.50.720">
    <property type="entry name" value="NAD(P)-binding Rossmann-like Domain"/>
    <property type="match status" value="1"/>
</dbReference>
<dbReference type="Pfam" id="PF13561">
    <property type="entry name" value="adh_short_C2"/>
    <property type="match status" value="1"/>
</dbReference>
<keyword evidence="2 3" id="KW-0560">Oxidoreductase</keyword>
<dbReference type="GO" id="GO:0016491">
    <property type="term" value="F:oxidoreductase activity"/>
    <property type="evidence" value="ECO:0007669"/>
    <property type="project" value="UniProtKB-KW"/>
</dbReference>
<evidence type="ECO:0000256" key="2">
    <source>
        <dbReference type="ARBA" id="ARBA00023002"/>
    </source>
</evidence>
<dbReference type="SUPFAM" id="SSF51735">
    <property type="entry name" value="NAD(P)-binding Rossmann-fold domains"/>
    <property type="match status" value="1"/>
</dbReference>
<evidence type="ECO:0000256" key="1">
    <source>
        <dbReference type="ARBA" id="ARBA00006484"/>
    </source>
</evidence>
<proteinExistence type="inferred from homology"/>
<organism evidence="3 4">
    <name type="scientific">Plantactinospora veratri</name>
    <dbReference type="NCBI Taxonomy" id="1436122"/>
    <lineage>
        <taxon>Bacteria</taxon>
        <taxon>Bacillati</taxon>
        <taxon>Actinomycetota</taxon>
        <taxon>Actinomycetes</taxon>
        <taxon>Micromonosporales</taxon>
        <taxon>Micromonosporaceae</taxon>
        <taxon>Plantactinospora</taxon>
    </lineage>
</organism>
<comment type="similarity">
    <text evidence="1">Belongs to the short-chain dehydrogenases/reductases (SDR) family.</text>
</comment>
<dbReference type="EC" id="1.-.-.-" evidence="3"/>
<dbReference type="RefSeq" id="WP_331206064.1">
    <property type="nucleotide sequence ID" value="NZ_JAZGQL010000001.1"/>
</dbReference>
<sequence length="266" mass="27631">MGAVVAGSFVDKVVVVTGASRGIGEGILRLLVKEGATVIGAFNTGQEEADKLQEELGQRVRMLHVDLANTSSLRSFAAKVKETGRIDGLVNNAGAIDFQMWKDFSVEEWRGTFAVNVDAAVALTHALYENMNTGGSVVNIASTDGFTGSFGSIAYSASKAALVNVTKSLGNLLAPAGIRVNAVCPGWIDTGMSTDASYAAAGNTPLGRNGTPEDVARTVAFFLGPDSGYVTGSALVVDGGYTNVDVIMRQEYVDLENESSAPGAPE</sequence>
<evidence type="ECO:0000313" key="4">
    <source>
        <dbReference type="Proteomes" id="UP001339911"/>
    </source>
</evidence>
<dbReference type="Proteomes" id="UP001339911">
    <property type="component" value="Unassembled WGS sequence"/>
</dbReference>
<dbReference type="PANTHER" id="PTHR43639">
    <property type="entry name" value="OXIDOREDUCTASE, SHORT-CHAIN DEHYDROGENASE/REDUCTASE FAMILY (AFU_ORTHOLOGUE AFUA_5G02870)"/>
    <property type="match status" value="1"/>
</dbReference>
<dbReference type="PRINTS" id="PR00080">
    <property type="entry name" value="SDRFAMILY"/>
</dbReference>
<dbReference type="EMBL" id="JAZGQL010000001">
    <property type="protein sequence ID" value="MEE6305706.1"/>
    <property type="molecule type" value="Genomic_DNA"/>
</dbReference>
<evidence type="ECO:0000313" key="3">
    <source>
        <dbReference type="EMBL" id="MEE6305706.1"/>
    </source>
</evidence>
<keyword evidence="4" id="KW-1185">Reference proteome</keyword>
<dbReference type="PANTHER" id="PTHR43639:SF9">
    <property type="entry name" value="BLL5898 PROTEIN"/>
    <property type="match status" value="1"/>
</dbReference>
<dbReference type="PROSITE" id="PS00061">
    <property type="entry name" value="ADH_SHORT"/>
    <property type="match status" value="1"/>
</dbReference>
<reference evidence="3 4" key="1">
    <citation type="submission" date="2024-01" db="EMBL/GenBank/DDBJ databases">
        <title>Genome insights into Plantactinospora veratri sp. nov.</title>
        <authorList>
            <person name="Wang L."/>
        </authorList>
    </citation>
    <scope>NUCLEOTIDE SEQUENCE [LARGE SCALE GENOMIC DNA]</scope>
    <source>
        <strain evidence="3 4">NEAU-FHS4</strain>
    </source>
</reference>
<gene>
    <name evidence="3" type="ORF">V1634_02500</name>
</gene>